<dbReference type="AlphaFoldDB" id="L8JF00"/>
<proteinExistence type="predicted"/>
<gene>
    <name evidence="2" type="ORF">C942_00444</name>
</gene>
<dbReference type="PATRIC" id="fig|1056511.3.peg.1932"/>
<dbReference type="RefSeq" id="WP_007465011.1">
    <property type="nucleotide sequence ID" value="NZ_AMZO01000013.1"/>
</dbReference>
<dbReference type="GO" id="GO:0003677">
    <property type="term" value="F:DNA binding"/>
    <property type="evidence" value="ECO:0007669"/>
    <property type="project" value="InterPro"/>
</dbReference>
<dbReference type="SMART" id="SM00421">
    <property type="entry name" value="HTH_LUXR"/>
    <property type="match status" value="1"/>
</dbReference>
<feature type="domain" description="HTH luxR-type" evidence="1">
    <location>
        <begin position="182"/>
        <end position="247"/>
    </location>
</feature>
<dbReference type="Gene3D" id="1.10.10.10">
    <property type="entry name" value="Winged helix-like DNA-binding domain superfamily/Winged helix DNA-binding domain"/>
    <property type="match status" value="1"/>
</dbReference>
<dbReference type="OrthoDB" id="1523999at2"/>
<sequence length="247" mass="28674">MDRTQIWVKALLEAGKTEIELNKIVKQIGEHLGADLSLLFWGSPPNAGKFWTLRHGIEEGDYQFYLRHSNDDAYLKHYISQSLTGKMIQLQEMLPLKHIYDGWFREEMVPRLGIRYSISGLYPVAPGQMLAITFHRYQQPFSHRSKMMMQQLLEQLVPWCQYFIARDKLESLYGSSPITRSMMKLPETLTQAEHHVVSLLAQGYDGSEITEMRGVSKETTKSQIKSILRKTDCRHQNQLLHKIYSGD</sequence>
<dbReference type="PROSITE" id="PS50043">
    <property type="entry name" value="HTH_LUXR_2"/>
    <property type="match status" value="1"/>
</dbReference>
<dbReference type="GO" id="GO:0006355">
    <property type="term" value="P:regulation of DNA-templated transcription"/>
    <property type="evidence" value="ECO:0007669"/>
    <property type="project" value="InterPro"/>
</dbReference>
<dbReference type="PRINTS" id="PR00038">
    <property type="entry name" value="HTHLUXR"/>
</dbReference>
<evidence type="ECO:0000259" key="1">
    <source>
        <dbReference type="PROSITE" id="PS50043"/>
    </source>
</evidence>
<accession>L8JF00</accession>
<protein>
    <recommendedName>
        <fullName evidence="1">HTH luxR-type domain-containing protein</fullName>
    </recommendedName>
</protein>
<name>L8JF00_9GAMM</name>
<dbReference type="EMBL" id="AMZO01000013">
    <property type="protein sequence ID" value="ELR66002.1"/>
    <property type="molecule type" value="Genomic_DNA"/>
</dbReference>
<dbReference type="InterPro" id="IPR000792">
    <property type="entry name" value="Tscrpt_reg_LuxR_C"/>
</dbReference>
<comment type="caution">
    <text evidence="2">The sequence shown here is derived from an EMBL/GenBank/DDBJ whole genome shotgun (WGS) entry which is preliminary data.</text>
</comment>
<dbReference type="Proteomes" id="UP000011134">
    <property type="component" value="Unassembled WGS sequence"/>
</dbReference>
<keyword evidence="3" id="KW-1185">Reference proteome</keyword>
<dbReference type="InterPro" id="IPR036388">
    <property type="entry name" value="WH-like_DNA-bd_sf"/>
</dbReference>
<organism evidence="2 3">
    <name type="scientific">Photobacterium marinum</name>
    <dbReference type="NCBI Taxonomy" id="1056511"/>
    <lineage>
        <taxon>Bacteria</taxon>
        <taxon>Pseudomonadati</taxon>
        <taxon>Pseudomonadota</taxon>
        <taxon>Gammaproteobacteria</taxon>
        <taxon>Vibrionales</taxon>
        <taxon>Vibrionaceae</taxon>
        <taxon>Photobacterium</taxon>
    </lineage>
</organism>
<evidence type="ECO:0000313" key="2">
    <source>
        <dbReference type="EMBL" id="ELR66002.1"/>
    </source>
</evidence>
<evidence type="ECO:0000313" key="3">
    <source>
        <dbReference type="Proteomes" id="UP000011134"/>
    </source>
</evidence>
<dbReference type="SUPFAM" id="SSF46894">
    <property type="entry name" value="C-terminal effector domain of the bipartite response regulators"/>
    <property type="match status" value="1"/>
</dbReference>
<reference evidence="2 3" key="1">
    <citation type="submission" date="2012-12" db="EMBL/GenBank/DDBJ databases">
        <title>Genome Assembly of Photobacterium sp. AK15.</title>
        <authorList>
            <person name="Khatri I."/>
            <person name="Vaidya B."/>
            <person name="Srinivas T.N.R."/>
            <person name="Subramanian S."/>
            <person name="Pinnaka A."/>
        </authorList>
    </citation>
    <scope>NUCLEOTIDE SEQUENCE [LARGE SCALE GENOMIC DNA]</scope>
    <source>
        <strain evidence="2 3">AK15</strain>
    </source>
</reference>
<dbReference type="InterPro" id="IPR016032">
    <property type="entry name" value="Sig_transdc_resp-reg_C-effctor"/>
</dbReference>